<reference evidence="4 5" key="1">
    <citation type="submission" date="2019-06" db="EMBL/GenBank/DDBJ databases">
        <title>Sequencing the genomes of 1000 actinobacteria strains.</title>
        <authorList>
            <person name="Klenk H.-P."/>
        </authorList>
    </citation>
    <scope>NUCLEOTIDE SEQUENCE [LARGE SCALE GENOMIC DNA]</scope>
    <source>
        <strain evidence="4 5">DSM 102200</strain>
    </source>
</reference>
<dbReference type="InterPro" id="IPR001647">
    <property type="entry name" value="HTH_TetR"/>
</dbReference>
<proteinExistence type="predicted"/>
<dbReference type="GO" id="GO:0000976">
    <property type="term" value="F:transcription cis-regulatory region binding"/>
    <property type="evidence" value="ECO:0007669"/>
    <property type="project" value="TreeGrafter"/>
</dbReference>
<dbReference type="InterPro" id="IPR041490">
    <property type="entry name" value="KstR2_TetR_C"/>
</dbReference>
<dbReference type="SUPFAM" id="SSF46689">
    <property type="entry name" value="Homeodomain-like"/>
    <property type="match status" value="1"/>
</dbReference>
<comment type="caution">
    <text evidence="4">The sequence shown here is derived from an EMBL/GenBank/DDBJ whole genome shotgun (WGS) entry which is preliminary data.</text>
</comment>
<dbReference type="Proteomes" id="UP000316096">
    <property type="component" value="Unassembled WGS sequence"/>
</dbReference>
<sequence>MGTKHSPLPELVDEAPELWDTGYAEVTRRLLTAGVRCFASNGFHATTTRDITKTAGLSPAALYVHFASKEEVLFEIIRTGHESSLEVVRETEATSDPTAYLKALVARFVTWHARHHVVGRVSQYELSALTAEHYEVIVGLRQQTTAVFHEAIRWGMRDGEAFGVVDAHRVVRAILSLGVDLVRWYRLDGPDTPEQLGHFYAELALGMVTAAGHASLPKENGALPA</sequence>
<keyword evidence="5" id="KW-1185">Reference proteome</keyword>
<dbReference type="InterPro" id="IPR050109">
    <property type="entry name" value="HTH-type_TetR-like_transc_reg"/>
</dbReference>
<evidence type="ECO:0000256" key="1">
    <source>
        <dbReference type="ARBA" id="ARBA00023125"/>
    </source>
</evidence>
<dbReference type="Pfam" id="PF17932">
    <property type="entry name" value="TetR_C_24"/>
    <property type="match status" value="1"/>
</dbReference>
<evidence type="ECO:0000313" key="4">
    <source>
        <dbReference type="EMBL" id="TQL96527.1"/>
    </source>
</evidence>
<dbReference type="Pfam" id="PF00440">
    <property type="entry name" value="TetR_N"/>
    <property type="match status" value="1"/>
</dbReference>
<feature type="DNA-binding region" description="H-T-H motif" evidence="2">
    <location>
        <begin position="47"/>
        <end position="66"/>
    </location>
</feature>
<dbReference type="GO" id="GO:0003700">
    <property type="term" value="F:DNA-binding transcription factor activity"/>
    <property type="evidence" value="ECO:0007669"/>
    <property type="project" value="TreeGrafter"/>
</dbReference>
<dbReference type="Gene3D" id="1.10.357.10">
    <property type="entry name" value="Tetracycline Repressor, domain 2"/>
    <property type="match status" value="1"/>
</dbReference>
<keyword evidence="1 2" id="KW-0238">DNA-binding</keyword>
<dbReference type="PANTHER" id="PTHR30055">
    <property type="entry name" value="HTH-TYPE TRANSCRIPTIONAL REGULATOR RUTR"/>
    <property type="match status" value="1"/>
</dbReference>
<dbReference type="EMBL" id="VFOZ01000001">
    <property type="protein sequence ID" value="TQL96527.1"/>
    <property type="molecule type" value="Genomic_DNA"/>
</dbReference>
<dbReference type="PRINTS" id="PR00455">
    <property type="entry name" value="HTHTETR"/>
</dbReference>
<dbReference type="RefSeq" id="WP_141955377.1">
    <property type="nucleotide sequence ID" value="NZ_VFOZ01000001.1"/>
</dbReference>
<dbReference type="SUPFAM" id="SSF48498">
    <property type="entry name" value="Tetracyclin repressor-like, C-terminal domain"/>
    <property type="match status" value="1"/>
</dbReference>
<organism evidence="4 5">
    <name type="scientific">Actinoallomurus bryophytorum</name>
    <dbReference type="NCBI Taxonomy" id="1490222"/>
    <lineage>
        <taxon>Bacteria</taxon>
        <taxon>Bacillati</taxon>
        <taxon>Actinomycetota</taxon>
        <taxon>Actinomycetes</taxon>
        <taxon>Streptosporangiales</taxon>
        <taxon>Thermomonosporaceae</taxon>
        <taxon>Actinoallomurus</taxon>
    </lineage>
</organism>
<evidence type="ECO:0000256" key="2">
    <source>
        <dbReference type="PROSITE-ProRule" id="PRU00335"/>
    </source>
</evidence>
<dbReference type="InterPro" id="IPR036271">
    <property type="entry name" value="Tet_transcr_reg_TetR-rel_C_sf"/>
</dbReference>
<dbReference type="PROSITE" id="PS50977">
    <property type="entry name" value="HTH_TETR_2"/>
    <property type="match status" value="1"/>
</dbReference>
<evidence type="ECO:0000259" key="3">
    <source>
        <dbReference type="PROSITE" id="PS50977"/>
    </source>
</evidence>
<dbReference type="PROSITE" id="PS01081">
    <property type="entry name" value="HTH_TETR_1"/>
    <property type="match status" value="1"/>
</dbReference>
<dbReference type="PANTHER" id="PTHR30055:SF200">
    <property type="entry name" value="HTH-TYPE TRANSCRIPTIONAL REPRESSOR BDCR"/>
    <property type="match status" value="1"/>
</dbReference>
<name>A0A543CHZ3_9ACTN</name>
<protein>
    <submittedName>
        <fullName evidence="4">TetR family transcriptional regulator</fullName>
    </submittedName>
</protein>
<dbReference type="AlphaFoldDB" id="A0A543CHZ3"/>
<dbReference type="InterPro" id="IPR009057">
    <property type="entry name" value="Homeodomain-like_sf"/>
</dbReference>
<evidence type="ECO:0000313" key="5">
    <source>
        <dbReference type="Proteomes" id="UP000316096"/>
    </source>
</evidence>
<dbReference type="InterPro" id="IPR023772">
    <property type="entry name" value="DNA-bd_HTH_TetR-type_CS"/>
</dbReference>
<feature type="domain" description="HTH tetR-type" evidence="3">
    <location>
        <begin position="24"/>
        <end position="84"/>
    </location>
</feature>
<dbReference type="OrthoDB" id="1669699at2"/>
<accession>A0A543CHZ3</accession>
<gene>
    <name evidence="4" type="ORF">FB559_2059</name>
</gene>